<keyword evidence="1" id="KW-0732">Signal</keyword>
<accession>A0ABU4AGY0</accession>
<sequence>MKLFVSGALLATLLASGGYFSDAVSARDGSEAPLTQDALAGTKAFEFTLMRIGFEDVCKVRRADTSGEAQLTLDSACAQLVPALAGARVWQERADGTVAFLSASGETLVEFFPGDGVTYESLRPSSPLLSLYRED</sequence>
<feature type="chain" id="PRO_5045648515" description="Alkaline proteinase inhibitor/ Outer membrane lipoprotein Omp19 domain-containing protein" evidence="1">
    <location>
        <begin position="22"/>
        <end position="135"/>
    </location>
</feature>
<name>A0ABU4AGY0_9HYPH</name>
<comment type="caution">
    <text evidence="2">The sequence shown here is derived from an EMBL/GenBank/DDBJ whole genome shotgun (WGS) entry which is preliminary data.</text>
</comment>
<proteinExistence type="predicted"/>
<keyword evidence="3" id="KW-1185">Reference proteome</keyword>
<dbReference type="InterPro" id="IPR016085">
    <property type="entry name" value="Protease_inh_B-barrel_dom"/>
</dbReference>
<evidence type="ECO:0008006" key="4">
    <source>
        <dbReference type="Google" id="ProtNLM"/>
    </source>
</evidence>
<feature type="signal peptide" evidence="1">
    <location>
        <begin position="1"/>
        <end position="21"/>
    </location>
</feature>
<evidence type="ECO:0000313" key="2">
    <source>
        <dbReference type="EMBL" id="MDV6225496.1"/>
    </source>
</evidence>
<evidence type="ECO:0000313" key="3">
    <source>
        <dbReference type="Proteomes" id="UP001185659"/>
    </source>
</evidence>
<gene>
    <name evidence="2" type="ORF">R2G56_04280</name>
</gene>
<organism evidence="2 3">
    <name type="scientific">Nitratireductor aquimarinus</name>
    <dbReference type="NCBI Taxonomy" id="889300"/>
    <lineage>
        <taxon>Bacteria</taxon>
        <taxon>Pseudomonadati</taxon>
        <taxon>Pseudomonadota</taxon>
        <taxon>Alphaproteobacteria</taxon>
        <taxon>Hyphomicrobiales</taxon>
        <taxon>Phyllobacteriaceae</taxon>
        <taxon>Nitratireductor</taxon>
    </lineage>
</organism>
<dbReference type="EMBL" id="JAWLIP010000001">
    <property type="protein sequence ID" value="MDV6225496.1"/>
    <property type="molecule type" value="Genomic_DNA"/>
</dbReference>
<dbReference type="Gene3D" id="2.40.128.10">
    <property type="match status" value="1"/>
</dbReference>
<reference evidence="2 3" key="1">
    <citation type="submission" date="2023-10" db="EMBL/GenBank/DDBJ databases">
        <authorList>
            <person name="Venkata Ramana C."/>
            <person name="Sasikala C."/>
            <person name="Dhurka M."/>
        </authorList>
    </citation>
    <scope>NUCLEOTIDE SEQUENCE [LARGE SCALE GENOMIC DNA]</scope>
    <source>
        <strain evidence="2 3">KCTC 32151</strain>
    </source>
</reference>
<dbReference type="SUPFAM" id="SSF50882">
    <property type="entry name" value="beta-Barrel protease inhibitors"/>
    <property type="match status" value="1"/>
</dbReference>
<protein>
    <recommendedName>
        <fullName evidence="4">Alkaline proteinase inhibitor/ Outer membrane lipoprotein Omp19 domain-containing protein</fullName>
    </recommendedName>
</protein>
<dbReference type="RefSeq" id="WP_317560542.1">
    <property type="nucleotide sequence ID" value="NZ_JAWLIP010000001.1"/>
</dbReference>
<evidence type="ECO:0000256" key="1">
    <source>
        <dbReference type="SAM" id="SignalP"/>
    </source>
</evidence>
<dbReference type="Proteomes" id="UP001185659">
    <property type="component" value="Unassembled WGS sequence"/>
</dbReference>